<evidence type="ECO:0000256" key="5">
    <source>
        <dbReference type="ARBA" id="ARBA00023043"/>
    </source>
</evidence>
<evidence type="ECO:0000256" key="1">
    <source>
        <dbReference type="ARBA" id="ARBA00004141"/>
    </source>
</evidence>
<comment type="caution">
    <text evidence="9">The sequence shown here is derived from an EMBL/GenBank/DDBJ whole genome shotgun (WGS) entry which is preliminary data.</text>
</comment>
<keyword evidence="4 7" id="KW-1133">Transmembrane helix</keyword>
<feature type="transmembrane region" description="Helical" evidence="7">
    <location>
        <begin position="265"/>
        <end position="284"/>
    </location>
</feature>
<accession>A0A9D4V4B3</accession>
<organism evidence="9 10">
    <name type="scientific">Adiantum capillus-veneris</name>
    <name type="common">Maidenhair fern</name>
    <dbReference type="NCBI Taxonomy" id="13818"/>
    <lineage>
        <taxon>Eukaryota</taxon>
        <taxon>Viridiplantae</taxon>
        <taxon>Streptophyta</taxon>
        <taxon>Embryophyta</taxon>
        <taxon>Tracheophyta</taxon>
        <taxon>Polypodiopsida</taxon>
        <taxon>Polypodiidae</taxon>
        <taxon>Polypodiales</taxon>
        <taxon>Pteridineae</taxon>
        <taxon>Pteridaceae</taxon>
        <taxon>Vittarioideae</taxon>
        <taxon>Adiantum</taxon>
    </lineage>
</organism>
<keyword evidence="5" id="KW-0040">ANK repeat</keyword>
<evidence type="ECO:0000256" key="4">
    <source>
        <dbReference type="ARBA" id="ARBA00022989"/>
    </source>
</evidence>
<dbReference type="Pfam" id="PF13962">
    <property type="entry name" value="PGG"/>
    <property type="match status" value="1"/>
</dbReference>
<feature type="transmembrane region" description="Helical" evidence="7">
    <location>
        <begin position="238"/>
        <end position="259"/>
    </location>
</feature>
<keyword evidence="2 7" id="KW-0812">Transmembrane</keyword>
<dbReference type="GO" id="GO:0005886">
    <property type="term" value="C:plasma membrane"/>
    <property type="evidence" value="ECO:0007669"/>
    <property type="project" value="TreeGrafter"/>
</dbReference>
<keyword evidence="3" id="KW-0677">Repeat</keyword>
<evidence type="ECO:0000313" key="9">
    <source>
        <dbReference type="EMBL" id="KAI5079309.1"/>
    </source>
</evidence>
<sequence>MQGVDLWCKWYYHAKVAKQTKDELEREFRCHMKDEIKVTWLQTWLPTSCNGPAILDVYQEIPPVYLALHAGRLDIATQDIVEKLLSIEFKEVRLCEEDARWMSPVQYATEGNMQGIEFILNEREAVKDYIAGLYRDRQYYVDTTNAILVGAALIASVTFGAWLQPPLGFTDDHYDAKLLYVNMRQVKGMRVFWIFNALSFFAAIGTLQAGACGVLPLRHVHIGRGVSYVRRALMVASLLMVLSVVCVLGAFGVAGFIVLPPEFQFQSYMMATVIFGGLINASLIC</sequence>
<proteinExistence type="predicted"/>
<protein>
    <recommendedName>
        <fullName evidence="8">PGG domain-containing protein</fullName>
    </recommendedName>
</protein>
<name>A0A9D4V4B3_ADICA</name>
<keyword evidence="10" id="KW-1185">Reference proteome</keyword>
<feature type="transmembrane region" description="Helical" evidence="7">
    <location>
        <begin position="191"/>
        <end position="217"/>
    </location>
</feature>
<evidence type="ECO:0000256" key="2">
    <source>
        <dbReference type="ARBA" id="ARBA00022692"/>
    </source>
</evidence>
<keyword evidence="6 7" id="KW-0472">Membrane</keyword>
<evidence type="ECO:0000256" key="7">
    <source>
        <dbReference type="SAM" id="Phobius"/>
    </source>
</evidence>
<comment type="subcellular location">
    <subcellularLocation>
        <location evidence="1">Membrane</location>
        <topology evidence="1">Multi-pass membrane protein</topology>
    </subcellularLocation>
</comment>
<evidence type="ECO:0000256" key="6">
    <source>
        <dbReference type="ARBA" id="ARBA00023136"/>
    </source>
</evidence>
<evidence type="ECO:0000256" key="3">
    <source>
        <dbReference type="ARBA" id="ARBA00022737"/>
    </source>
</evidence>
<reference evidence="9 10" key="1">
    <citation type="submission" date="2021-01" db="EMBL/GenBank/DDBJ databases">
        <title>Adiantum capillus-veneris genome.</title>
        <authorList>
            <person name="Fang Y."/>
            <person name="Liao Q."/>
        </authorList>
    </citation>
    <scope>NUCLEOTIDE SEQUENCE [LARGE SCALE GENOMIC DNA]</scope>
    <source>
        <strain evidence="9">H3</strain>
        <tissue evidence="9">Leaf</tissue>
    </source>
</reference>
<feature type="transmembrane region" description="Helical" evidence="7">
    <location>
        <begin position="145"/>
        <end position="163"/>
    </location>
</feature>
<gene>
    <name evidence="9" type="ORF">GOP47_0004788</name>
</gene>
<dbReference type="EMBL" id="JABFUD020000005">
    <property type="protein sequence ID" value="KAI5079309.1"/>
    <property type="molecule type" value="Genomic_DNA"/>
</dbReference>
<evidence type="ECO:0000313" key="10">
    <source>
        <dbReference type="Proteomes" id="UP000886520"/>
    </source>
</evidence>
<dbReference type="OrthoDB" id="194358at2759"/>
<feature type="domain" description="PGG" evidence="8">
    <location>
        <begin position="140"/>
        <end position="256"/>
    </location>
</feature>
<dbReference type="PANTHER" id="PTHR24186:SF38">
    <property type="entry name" value="ANKYRIN REPEAT FAMILY PROTEIN"/>
    <property type="match status" value="1"/>
</dbReference>
<dbReference type="Proteomes" id="UP000886520">
    <property type="component" value="Chromosome 5"/>
</dbReference>
<dbReference type="InterPro" id="IPR026961">
    <property type="entry name" value="PGG_dom"/>
</dbReference>
<dbReference type="AlphaFoldDB" id="A0A9D4V4B3"/>
<dbReference type="PANTHER" id="PTHR24186">
    <property type="entry name" value="PROTEIN PHOSPHATASE 1 REGULATORY SUBUNIT"/>
    <property type="match status" value="1"/>
</dbReference>
<evidence type="ECO:0000259" key="8">
    <source>
        <dbReference type="Pfam" id="PF13962"/>
    </source>
</evidence>